<dbReference type="EMBL" id="AAXW01000036">
    <property type="protein sequence ID" value="EAZ89815.1"/>
    <property type="molecule type" value="Genomic_DNA"/>
</dbReference>
<protein>
    <recommendedName>
        <fullName evidence="3">Phosphonate metabolism protein PhnG</fullName>
    </recommendedName>
</protein>
<dbReference type="GO" id="GO:0015716">
    <property type="term" value="P:organic phosphonate transport"/>
    <property type="evidence" value="ECO:0007669"/>
    <property type="project" value="InterPro"/>
</dbReference>
<reference evidence="1 2" key="1">
    <citation type="submission" date="2007-03" db="EMBL/GenBank/DDBJ databases">
        <authorList>
            <person name="Stal L."/>
            <person name="Ferriera S."/>
            <person name="Johnson J."/>
            <person name="Kravitz S."/>
            <person name="Beeson K."/>
            <person name="Sutton G."/>
            <person name="Rogers Y.-H."/>
            <person name="Friedman R."/>
            <person name="Frazier M."/>
            <person name="Venter J.C."/>
        </authorList>
    </citation>
    <scope>NUCLEOTIDE SEQUENCE [LARGE SCALE GENOMIC DNA]</scope>
    <source>
        <strain evidence="1 2">CCY0110</strain>
    </source>
</reference>
<dbReference type="eggNOG" id="COG3624">
    <property type="taxonomic scope" value="Bacteria"/>
</dbReference>
<evidence type="ECO:0000313" key="1">
    <source>
        <dbReference type="EMBL" id="EAZ89815.1"/>
    </source>
</evidence>
<dbReference type="GO" id="GO:0019634">
    <property type="term" value="P:organic phosphonate metabolic process"/>
    <property type="evidence" value="ECO:0007669"/>
    <property type="project" value="InterPro"/>
</dbReference>
<gene>
    <name evidence="1" type="ORF">CY0110_25311</name>
</gene>
<dbReference type="NCBIfam" id="TIGR03293">
    <property type="entry name" value="PhnG_redo"/>
    <property type="match status" value="1"/>
</dbReference>
<comment type="caution">
    <text evidence="1">The sequence shown here is derived from an EMBL/GenBank/DDBJ whole genome shotgun (WGS) entry which is preliminary data.</text>
</comment>
<dbReference type="Proteomes" id="UP000003781">
    <property type="component" value="Unassembled WGS sequence"/>
</dbReference>
<sequence length="155" mass="17355">MMTYERSLWVKALTAHSLETISNLAEEINKNWQIKYRILPQNGLSLVTLQDGVFHEPYYLGEIPISHAYLSLINEQGESYDGAAQVMTDSEDLAVALAVCDAVMAHQLPGWKKVAHYIELGMKKRAEENQIRGAMLAKTKVNFSLLSQGENDATD</sequence>
<proteinExistence type="predicted"/>
<accession>A3IUM3</accession>
<dbReference type="AlphaFoldDB" id="A3IUM3"/>
<dbReference type="Pfam" id="PF06754">
    <property type="entry name" value="PhnG"/>
    <property type="match status" value="1"/>
</dbReference>
<organism evidence="1 2">
    <name type="scientific">Crocosphaera chwakensis CCY0110</name>
    <dbReference type="NCBI Taxonomy" id="391612"/>
    <lineage>
        <taxon>Bacteria</taxon>
        <taxon>Bacillati</taxon>
        <taxon>Cyanobacteriota</taxon>
        <taxon>Cyanophyceae</taxon>
        <taxon>Oscillatoriophycideae</taxon>
        <taxon>Chroococcales</taxon>
        <taxon>Aphanothecaceae</taxon>
        <taxon>Crocosphaera</taxon>
        <taxon>Crocosphaera chwakensis</taxon>
    </lineage>
</organism>
<evidence type="ECO:0008006" key="3">
    <source>
        <dbReference type="Google" id="ProtNLM"/>
    </source>
</evidence>
<dbReference type="RefSeq" id="WP_008277079.1">
    <property type="nucleotide sequence ID" value="NZ_AAXW01000036.1"/>
</dbReference>
<dbReference type="OrthoDB" id="5615100at2"/>
<name>A3IUM3_9CHRO</name>
<keyword evidence="2" id="KW-1185">Reference proteome</keyword>
<evidence type="ECO:0000313" key="2">
    <source>
        <dbReference type="Proteomes" id="UP000003781"/>
    </source>
</evidence>
<dbReference type="InterPro" id="IPR009609">
    <property type="entry name" value="Phosphonate_metab_PhnG"/>
</dbReference>